<dbReference type="InterPro" id="IPR029058">
    <property type="entry name" value="AB_hydrolase_fold"/>
</dbReference>
<dbReference type="SUPFAM" id="SSF53474">
    <property type="entry name" value="alpha/beta-Hydrolases"/>
    <property type="match status" value="1"/>
</dbReference>
<sequence length="365" mass="40948">MATTKDRSYGNPTIGEKAGLTASLLFHLPLVLGWTLVTSPFHPNNKQKPWKRVLGDKLFYFLTGQLNVKQLQWALGDTRDVYNDWVKGQKLPQVVDELGENSRLLWIGQRRTDRVILYLHGGAYLLPMQFFVPDFWKYILDELKTKDKETGFAILQYSLVPTAPFPTRLTQVVLAVQHLISSGVQPQNIQITGDSAGGNLALEFFSHLLHPIPNVPRPTLSAPLGGAYLMSPWVSLTGQGGSLITNDANDIIGLGCLTYWGRLVLDGVPENKRQYLEALRAPEGWFEKLDTIVDRVLITAGDAECLRDEIVVVANEICKQHDGARFVLQKYGVHNDPYFDFLTWEKQKGELTPIILEWFAAGFSG</sequence>
<dbReference type="OrthoDB" id="2152029at2759"/>
<dbReference type="PANTHER" id="PTHR48081:SF31">
    <property type="entry name" value="STERYL ACETYL HYDROLASE MUG81-RELATED"/>
    <property type="match status" value="1"/>
</dbReference>
<evidence type="ECO:0000313" key="2">
    <source>
        <dbReference type="EMBL" id="KAG5641211.1"/>
    </source>
</evidence>
<dbReference type="Proteomes" id="UP000775547">
    <property type="component" value="Unassembled WGS sequence"/>
</dbReference>
<organism evidence="2 3">
    <name type="scientific">Asterophora parasitica</name>
    <dbReference type="NCBI Taxonomy" id="117018"/>
    <lineage>
        <taxon>Eukaryota</taxon>
        <taxon>Fungi</taxon>
        <taxon>Dikarya</taxon>
        <taxon>Basidiomycota</taxon>
        <taxon>Agaricomycotina</taxon>
        <taxon>Agaricomycetes</taxon>
        <taxon>Agaricomycetidae</taxon>
        <taxon>Agaricales</taxon>
        <taxon>Tricholomatineae</taxon>
        <taxon>Lyophyllaceae</taxon>
        <taxon>Asterophora</taxon>
    </lineage>
</organism>
<dbReference type="AlphaFoldDB" id="A0A9P7G1F1"/>
<dbReference type="InterPro" id="IPR050300">
    <property type="entry name" value="GDXG_lipolytic_enzyme"/>
</dbReference>
<reference evidence="2" key="2">
    <citation type="submission" date="2021-10" db="EMBL/GenBank/DDBJ databases">
        <title>Phylogenomics reveals ancestral predisposition of the termite-cultivated fungus Termitomyces towards a domesticated lifestyle.</title>
        <authorList>
            <person name="Auxier B."/>
            <person name="Grum-Grzhimaylo A."/>
            <person name="Cardenas M.E."/>
            <person name="Lodge J.D."/>
            <person name="Laessoe T."/>
            <person name="Pedersen O."/>
            <person name="Smith M.E."/>
            <person name="Kuyper T.W."/>
            <person name="Franco-Molano E.A."/>
            <person name="Baroni T.J."/>
            <person name="Aanen D.K."/>
        </authorList>
    </citation>
    <scope>NUCLEOTIDE SEQUENCE</scope>
    <source>
        <strain evidence="2">AP01</strain>
        <tissue evidence="2">Mycelium</tissue>
    </source>
</reference>
<name>A0A9P7G1F1_9AGAR</name>
<accession>A0A9P7G1F1</accession>
<gene>
    <name evidence="2" type="ORF">DXG03_005759</name>
</gene>
<protein>
    <recommendedName>
        <fullName evidence="4">Alpha/beta hydrolase fold-3 domain-containing protein</fullName>
    </recommendedName>
</protein>
<keyword evidence="3" id="KW-1185">Reference proteome</keyword>
<evidence type="ECO:0000256" key="1">
    <source>
        <dbReference type="ARBA" id="ARBA00022801"/>
    </source>
</evidence>
<keyword evidence="1" id="KW-0378">Hydrolase</keyword>
<reference evidence="2" key="1">
    <citation type="submission" date="2020-07" db="EMBL/GenBank/DDBJ databases">
        <authorList>
            <person name="Nieuwenhuis M."/>
            <person name="Van De Peppel L.J.J."/>
        </authorList>
    </citation>
    <scope>NUCLEOTIDE SEQUENCE</scope>
    <source>
        <strain evidence="2">AP01</strain>
        <tissue evidence="2">Mycelium</tissue>
    </source>
</reference>
<evidence type="ECO:0008006" key="4">
    <source>
        <dbReference type="Google" id="ProtNLM"/>
    </source>
</evidence>
<evidence type="ECO:0000313" key="3">
    <source>
        <dbReference type="Proteomes" id="UP000775547"/>
    </source>
</evidence>
<dbReference type="Gene3D" id="3.40.50.1820">
    <property type="entry name" value="alpha/beta hydrolase"/>
    <property type="match status" value="1"/>
</dbReference>
<dbReference type="PANTHER" id="PTHR48081">
    <property type="entry name" value="AB HYDROLASE SUPERFAMILY PROTEIN C4A8.06C"/>
    <property type="match status" value="1"/>
</dbReference>
<dbReference type="InterPro" id="IPR019436">
    <property type="entry name" value="Say1-like"/>
</dbReference>
<dbReference type="EMBL" id="JABCKV010000360">
    <property type="protein sequence ID" value="KAG5641211.1"/>
    <property type="molecule type" value="Genomic_DNA"/>
</dbReference>
<proteinExistence type="predicted"/>
<dbReference type="GO" id="GO:0016787">
    <property type="term" value="F:hydrolase activity"/>
    <property type="evidence" value="ECO:0007669"/>
    <property type="project" value="UniProtKB-KW"/>
</dbReference>
<dbReference type="Pfam" id="PF10340">
    <property type="entry name" value="Say1_Mug180"/>
    <property type="match status" value="1"/>
</dbReference>
<comment type="caution">
    <text evidence="2">The sequence shown here is derived from an EMBL/GenBank/DDBJ whole genome shotgun (WGS) entry which is preliminary data.</text>
</comment>